<sequence length="363" mass="40940">MRWPYRRSSLLNVDKKTKVSVYSRDGTKHTLFAMKDDSQVITQFVVPIWDVPKKDKTRPNGRLQAMLSTATGKGRCHLLCLPAEVVSMIFGEFKDVKDAVCLCLVDEWLSSVGMKSVRKLVARVAAPCVQEHVTAEVAAFKAKYGAVQLREGGASDSDESSSSDSDFEEPKRKNPPRTIFPHVYMRYKSTYSIPRGVPDIEPYHVTRGCWTGYASIYDVLSPKDVSRMKVMLRTSYTTSQGWALCNLSKKEYVRADEIAKMTKSTCRGPWIKHTVNLGMVLLLRTTWSSAELVEIKDPKGDMHRGVWAGDRFEITTLNRLKGGQKGWKDVSMVVVAEVDALCELNYGTKDWVKKIQGDKKIQL</sequence>
<dbReference type="Proteomes" id="UP000309038">
    <property type="component" value="Unassembled WGS sequence"/>
</dbReference>
<dbReference type="AlphaFoldDB" id="A0A4S4KAT8"/>
<reference evidence="2 3" key="1">
    <citation type="submission" date="2019-02" db="EMBL/GenBank/DDBJ databases">
        <title>Genome sequencing of the rare red list fungi Phlebia centrifuga.</title>
        <authorList>
            <person name="Buettner E."/>
            <person name="Kellner H."/>
        </authorList>
    </citation>
    <scope>NUCLEOTIDE SEQUENCE [LARGE SCALE GENOMIC DNA]</scope>
    <source>
        <strain evidence="2 3">DSM 108282</strain>
    </source>
</reference>
<evidence type="ECO:0000313" key="2">
    <source>
        <dbReference type="EMBL" id="THG95013.1"/>
    </source>
</evidence>
<name>A0A4S4KAT8_9APHY</name>
<feature type="compositionally biased region" description="Acidic residues" evidence="1">
    <location>
        <begin position="156"/>
        <end position="167"/>
    </location>
</feature>
<evidence type="ECO:0000313" key="3">
    <source>
        <dbReference type="Proteomes" id="UP000309038"/>
    </source>
</evidence>
<dbReference type="EMBL" id="SGPJ01000368">
    <property type="protein sequence ID" value="THG95013.1"/>
    <property type="molecule type" value="Genomic_DNA"/>
</dbReference>
<comment type="caution">
    <text evidence="2">The sequence shown here is derived from an EMBL/GenBank/DDBJ whole genome shotgun (WGS) entry which is preliminary data.</text>
</comment>
<feature type="region of interest" description="Disordered" evidence="1">
    <location>
        <begin position="151"/>
        <end position="178"/>
    </location>
</feature>
<organism evidence="2 3">
    <name type="scientific">Hermanssonia centrifuga</name>
    <dbReference type="NCBI Taxonomy" id="98765"/>
    <lineage>
        <taxon>Eukaryota</taxon>
        <taxon>Fungi</taxon>
        <taxon>Dikarya</taxon>
        <taxon>Basidiomycota</taxon>
        <taxon>Agaricomycotina</taxon>
        <taxon>Agaricomycetes</taxon>
        <taxon>Polyporales</taxon>
        <taxon>Meruliaceae</taxon>
        <taxon>Hermanssonia</taxon>
    </lineage>
</organism>
<evidence type="ECO:0000256" key="1">
    <source>
        <dbReference type="SAM" id="MobiDB-lite"/>
    </source>
</evidence>
<keyword evidence="3" id="KW-1185">Reference proteome</keyword>
<accession>A0A4S4KAT8</accession>
<protein>
    <submittedName>
        <fullName evidence="2">Uncharacterized protein</fullName>
    </submittedName>
</protein>
<gene>
    <name evidence="2" type="ORF">EW026_g6559</name>
</gene>
<proteinExistence type="predicted"/>